<dbReference type="Gene3D" id="3.40.50.300">
    <property type="entry name" value="P-loop containing nucleotide triphosphate hydrolases"/>
    <property type="match status" value="1"/>
</dbReference>
<protein>
    <submittedName>
        <fullName evidence="5">ABC transporter ATP-binding protein</fullName>
    </submittedName>
</protein>
<evidence type="ECO:0000259" key="4">
    <source>
        <dbReference type="PROSITE" id="PS50893"/>
    </source>
</evidence>
<name>A0A9D1CQL8_9FIRM</name>
<dbReference type="PROSITE" id="PS50893">
    <property type="entry name" value="ABC_TRANSPORTER_2"/>
    <property type="match status" value="1"/>
</dbReference>
<dbReference type="InterPro" id="IPR017871">
    <property type="entry name" value="ABC_transporter-like_CS"/>
</dbReference>
<dbReference type="PROSITE" id="PS00211">
    <property type="entry name" value="ABC_TRANSPORTER_1"/>
    <property type="match status" value="1"/>
</dbReference>
<gene>
    <name evidence="5" type="ORF">IAB73_03385</name>
</gene>
<keyword evidence="2" id="KW-0547">Nucleotide-binding</keyword>
<evidence type="ECO:0000256" key="3">
    <source>
        <dbReference type="ARBA" id="ARBA00022840"/>
    </source>
</evidence>
<dbReference type="GO" id="GO:0005524">
    <property type="term" value="F:ATP binding"/>
    <property type="evidence" value="ECO:0007669"/>
    <property type="project" value="UniProtKB-KW"/>
</dbReference>
<dbReference type="AlphaFoldDB" id="A0A9D1CQL8"/>
<dbReference type="CDD" id="cd03257">
    <property type="entry name" value="ABC_NikE_OppD_transporters"/>
    <property type="match status" value="1"/>
</dbReference>
<dbReference type="Pfam" id="PF08352">
    <property type="entry name" value="oligo_HPY"/>
    <property type="match status" value="1"/>
</dbReference>
<comment type="caution">
    <text evidence="5">The sequence shown here is derived from an EMBL/GenBank/DDBJ whole genome shotgun (WGS) entry which is preliminary data.</text>
</comment>
<dbReference type="GO" id="GO:0016887">
    <property type="term" value="F:ATP hydrolysis activity"/>
    <property type="evidence" value="ECO:0007669"/>
    <property type="project" value="InterPro"/>
</dbReference>
<reference evidence="5" key="1">
    <citation type="submission" date="2020-10" db="EMBL/GenBank/DDBJ databases">
        <authorList>
            <person name="Gilroy R."/>
        </authorList>
    </citation>
    <scope>NUCLEOTIDE SEQUENCE</scope>
    <source>
        <strain evidence="5">ChiSxjej2B14-6234</strain>
    </source>
</reference>
<evidence type="ECO:0000256" key="1">
    <source>
        <dbReference type="ARBA" id="ARBA00022448"/>
    </source>
</evidence>
<keyword evidence="1" id="KW-0813">Transport</keyword>
<sequence length="328" mass="36768">MAEKLLEIKGVSKIFRIGGMLMGKKLVAVDDVSLDIDAGKPVILSIVGESGCGKSTLCKMILRLHQPDMGSIALLGHDYADKKGYDPKQFKLDVQPIFQNPFETFSARKTVDTYLFNTALRLGISKNREEAEKLVDEVLRSVGMSLAVVKGKYPTQFSGGELQRVSIARALITRPKLIIADEPVAAIDASMKMNIVNLFKELKDKYNVSFIYITHDLSTAYYVSDYIATLYRGGLIEYGPAREIMDEPAHPYTELLMSAVPRVGDKWDHEVVMPDMEDKEYAITYCKFAPRCPYATDECRKKRPNMVALNARRKVLCFHPLVKGKSAQ</sequence>
<proteinExistence type="predicted"/>
<evidence type="ECO:0000256" key="2">
    <source>
        <dbReference type="ARBA" id="ARBA00022741"/>
    </source>
</evidence>
<dbReference type="Proteomes" id="UP000886887">
    <property type="component" value="Unassembled WGS sequence"/>
</dbReference>
<keyword evidence="3 5" id="KW-0067">ATP-binding</keyword>
<dbReference type="Pfam" id="PF00005">
    <property type="entry name" value="ABC_tran"/>
    <property type="match status" value="1"/>
</dbReference>
<dbReference type="NCBIfam" id="TIGR01727">
    <property type="entry name" value="oligo_HPY"/>
    <property type="match status" value="1"/>
</dbReference>
<accession>A0A9D1CQL8</accession>
<dbReference type="PANTHER" id="PTHR43230:SF3">
    <property type="entry name" value="ABC-TYPE DIPEPTIDE_OLIGOPEPTIDE TRANSPORT SYSTEM, ATPASE COMPONENT"/>
    <property type="match status" value="1"/>
</dbReference>
<feature type="domain" description="ABC transporter" evidence="4">
    <location>
        <begin position="6"/>
        <end position="257"/>
    </location>
</feature>
<dbReference type="InterPro" id="IPR003439">
    <property type="entry name" value="ABC_transporter-like_ATP-bd"/>
</dbReference>
<evidence type="ECO:0000313" key="6">
    <source>
        <dbReference type="Proteomes" id="UP000886887"/>
    </source>
</evidence>
<dbReference type="PANTHER" id="PTHR43230">
    <property type="entry name" value="ABC-TYPE DIPEPTIDE/OLIGOPEPTIDE TRANSPORT SYSTEM, ATPASE COMPONENT"/>
    <property type="match status" value="1"/>
</dbReference>
<reference evidence="5" key="2">
    <citation type="journal article" date="2021" name="PeerJ">
        <title>Extensive microbial diversity within the chicken gut microbiome revealed by metagenomics and culture.</title>
        <authorList>
            <person name="Gilroy R."/>
            <person name="Ravi A."/>
            <person name="Getino M."/>
            <person name="Pursley I."/>
            <person name="Horton D.L."/>
            <person name="Alikhan N.F."/>
            <person name="Baker D."/>
            <person name="Gharbi K."/>
            <person name="Hall N."/>
            <person name="Watson M."/>
            <person name="Adriaenssens E.M."/>
            <person name="Foster-Nyarko E."/>
            <person name="Jarju S."/>
            <person name="Secka A."/>
            <person name="Antonio M."/>
            <person name="Oren A."/>
            <person name="Chaudhuri R.R."/>
            <person name="La Ragione R."/>
            <person name="Hildebrand F."/>
            <person name="Pallen M.J."/>
        </authorList>
    </citation>
    <scope>NUCLEOTIDE SEQUENCE</scope>
    <source>
        <strain evidence="5">ChiSxjej2B14-6234</strain>
    </source>
</reference>
<dbReference type="InterPro" id="IPR003593">
    <property type="entry name" value="AAA+_ATPase"/>
</dbReference>
<dbReference type="GO" id="GO:0015833">
    <property type="term" value="P:peptide transport"/>
    <property type="evidence" value="ECO:0007669"/>
    <property type="project" value="InterPro"/>
</dbReference>
<dbReference type="SMART" id="SM00382">
    <property type="entry name" value="AAA"/>
    <property type="match status" value="1"/>
</dbReference>
<organism evidence="5 6">
    <name type="scientific">Candidatus Onthenecus intestinigallinarum</name>
    <dbReference type="NCBI Taxonomy" id="2840875"/>
    <lineage>
        <taxon>Bacteria</taxon>
        <taxon>Bacillati</taxon>
        <taxon>Bacillota</taxon>
        <taxon>Clostridia</taxon>
        <taxon>Eubacteriales</taxon>
        <taxon>Candidatus Onthenecus</taxon>
    </lineage>
</organism>
<dbReference type="EMBL" id="DVFJ01000009">
    <property type="protein sequence ID" value="HIQ71238.1"/>
    <property type="molecule type" value="Genomic_DNA"/>
</dbReference>
<dbReference type="SUPFAM" id="SSF52540">
    <property type="entry name" value="P-loop containing nucleoside triphosphate hydrolases"/>
    <property type="match status" value="1"/>
</dbReference>
<evidence type="ECO:0000313" key="5">
    <source>
        <dbReference type="EMBL" id="HIQ71238.1"/>
    </source>
</evidence>
<dbReference type="InterPro" id="IPR027417">
    <property type="entry name" value="P-loop_NTPase"/>
</dbReference>
<dbReference type="InterPro" id="IPR013563">
    <property type="entry name" value="Oligopep_ABC_C"/>
</dbReference>